<dbReference type="RefSeq" id="WP_058583529.1">
    <property type="nucleotide sequence ID" value="NZ_LOPU01000040.1"/>
</dbReference>
<dbReference type="InterPro" id="IPR035086">
    <property type="entry name" value="DgcN-like_C"/>
</dbReference>
<protein>
    <recommendedName>
        <fullName evidence="5">DUF1611 domain-containing protein</fullName>
    </recommendedName>
</protein>
<comment type="caution">
    <text evidence="3">The sequence shown here is derived from an EMBL/GenBank/DDBJ whole genome shotgun (WGS) entry which is preliminary data.</text>
</comment>
<dbReference type="AlphaFoldDB" id="A0A0W1R307"/>
<organism evidence="3 4">
    <name type="scientific">Haloprofundus marisrubri</name>
    <dbReference type="NCBI Taxonomy" id="1514971"/>
    <lineage>
        <taxon>Archaea</taxon>
        <taxon>Methanobacteriati</taxon>
        <taxon>Methanobacteriota</taxon>
        <taxon>Stenosarchaea group</taxon>
        <taxon>Halobacteria</taxon>
        <taxon>Halobacteriales</taxon>
        <taxon>Haloferacaceae</taxon>
        <taxon>Haloprofundus</taxon>
    </lineage>
</organism>
<sequence length="354" mass="37279">MDLHSQFEESTPAIVLAEGEFGRTGGKTANGVVLHSDLFEARVVIDSTTAGMSVPTVLKQSDAPDIPIVDGFETATQHAPEAEALIVGVAPAGGALPESWVDIIQDAMRAGCDVVSGLHVFLGDDPDWTSLANECGVRLFDVRKAPPDSELRVADGRTTDLDADIVLTMGTDCAVGKRTTTFELYQAARAAGLDAGWVATGQTGTMIGADRGVVIDRIPADFAAGAVEDLVYETAQEHDIVFVEGQAALTHRAYSGVTLAILHGAWPDVVVLADDPSRSERTHFKQFAVDGVERERETIESLSDATVAAISTWGSPEKATAAWDLPAANVFEDGGPAALLDAVQEACEAQRVVP</sequence>
<feature type="domain" description="D-glutamate N-acetyltransferase-like C-terminal" evidence="1">
    <location>
        <begin position="152"/>
        <end position="333"/>
    </location>
</feature>
<dbReference type="PANTHER" id="PTHR40690:SF1">
    <property type="entry name" value="DUF1611 DOMAIN-CONTAINING PROTEIN"/>
    <property type="match status" value="1"/>
</dbReference>
<keyword evidence="4" id="KW-1185">Reference proteome</keyword>
<evidence type="ECO:0000259" key="1">
    <source>
        <dbReference type="Pfam" id="PF07755"/>
    </source>
</evidence>
<gene>
    <name evidence="3" type="ORF">AUR64_02330</name>
</gene>
<dbReference type="InterPro" id="IPR011669">
    <property type="entry name" value="DgcN-like"/>
</dbReference>
<dbReference type="Gene3D" id="3.40.50.300">
    <property type="entry name" value="P-loop containing nucleotide triphosphate hydrolases"/>
    <property type="match status" value="1"/>
</dbReference>
<dbReference type="STRING" id="1514971.AUR64_02330"/>
<dbReference type="Proteomes" id="UP000054387">
    <property type="component" value="Unassembled WGS sequence"/>
</dbReference>
<evidence type="ECO:0000313" key="4">
    <source>
        <dbReference type="Proteomes" id="UP000054387"/>
    </source>
</evidence>
<name>A0A0W1R307_9EURY</name>
<dbReference type="Gene3D" id="3.40.50.720">
    <property type="entry name" value="NAD(P)-binding Rossmann-like Domain"/>
    <property type="match status" value="1"/>
</dbReference>
<dbReference type="InterPro" id="IPR035402">
    <property type="entry name" value="DgcN-like_N"/>
</dbReference>
<feature type="domain" description="D-glutamate N-acetyltransferase-like N-terminal" evidence="2">
    <location>
        <begin position="48"/>
        <end position="144"/>
    </location>
</feature>
<dbReference type="Pfam" id="PF07755">
    <property type="entry name" value="DUF1611"/>
    <property type="match status" value="1"/>
</dbReference>
<evidence type="ECO:0008006" key="5">
    <source>
        <dbReference type="Google" id="ProtNLM"/>
    </source>
</evidence>
<dbReference type="Pfam" id="PF17396">
    <property type="entry name" value="DUF1611_N"/>
    <property type="match status" value="1"/>
</dbReference>
<accession>A0A0W1R307</accession>
<dbReference type="InterPro" id="IPR027417">
    <property type="entry name" value="P-loop_NTPase"/>
</dbReference>
<evidence type="ECO:0000313" key="3">
    <source>
        <dbReference type="EMBL" id="KTG07698.1"/>
    </source>
</evidence>
<proteinExistence type="predicted"/>
<dbReference type="SUPFAM" id="SSF52540">
    <property type="entry name" value="P-loop containing nucleoside triphosphate hydrolases"/>
    <property type="match status" value="1"/>
</dbReference>
<dbReference type="OrthoDB" id="30617at2157"/>
<dbReference type="PIRSF" id="PIRSF026760">
    <property type="entry name" value="UCP026760"/>
    <property type="match status" value="1"/>
</dbReference>
<reference evidence="3 4" key="1">
    <citation type="submission" date="2015-12" db="EMBL/GenBank/DDBJ databases">
        <title>Haloprofundus marisrubri gen. nov., sp. nov., an extremely halophilic archaeon isolated from the Discovery deep brine-seawater interface in the Red Sea.</title>
        <authorList>
            <person name="Zhang G."/>
            <person name="Stingl U."/>
            <person name="Rashid M."/>
        </authorList>
    </citation>
    <scope>NUCLEOTIDE SEQUENCE [LARGE SCALE GENOMIC DNA]</scope>
    <source>
        <strain evidence="3 4">SB9</strain>
    </source>
</reference>
<evidence type="ECO:0000259" key="2">
    <source>
        <dbReference type="Pfam" id="PF17396"/>
    </source>
</evidence>
<dbReference type="PANTHER" id="PTHR40690">
    <property type="entry name" value="GLL3100 PROTEIN"/>
    <property type="match status" value="1"/>
</dbReference>
<dbReference type="EMBL" id="LOPU01000040">
    <property type="protein sequence ID" value="KTG07698.1"/>
    <property type="molecule type" value="Genomic_DNA"/>
</dbReference>